<feature type="region of interest" description="Disordered" evidence="1">
    <location>
        <begin position="174"/>
        <end position="235"/>
    </location>
</feature>
<dbReference type="EMBL" id="BJNG01000015">
    <property type="protein sequence ID" value="GEC19639.1"/>
    <property type="molecule type" value="Genomic_DNA"/>
</dbReference>
<dbReference type="Proteomes" id="UP000320338">
    <property type="component" value="Unassembled WGS sequence"/>
</dbReference>
<reference evidence="3 4" key="1">
    <citation type="submission" date="2019-06" db="EMBL/GenBank/DDBJ databases">
        <title>Whole genome shotgun sequence of Pseudonocardia hydrocarbonoxydans NBRC 14498.</title>
        <authorList>
            <person name="Hosoyama A."/>
            <person name="Uohara A."/>
            <person name="Ohji S."/>
            <person name="Ichikawa N."/>
        </authorList>
    </citation>
    <scope>NUCLEOTIDE SEQUENCE [LARGE SCALE GENOMIC DNA]</scope>
    <source>
        <strain evidence="3 4">NBRC 14498</strain>
    </source>
</reference>
<dbReference type="PROSITE" id="PS51318">
    <property type="entry name" value="TAT"/>
    <property type="match status" value="1"/>
</dbReference>
<evidence type="ECO:0000313" key="3">
    <source>
        <dbReference type="EMBL" id="GEC19639.1"/>
    </source>
</evidence>
<evidence type="ECO:0000313" key="4">
    <source>
        <dbReference type="Proteomes" id="UP000320338"/>
    </source>
</evidence>
<dbReference type="AlphaFoldDB" id="A0A4Y3WP64"/>
<feature type="transmembrane region" description="Helical" evidence="2">
    <location>
        <begin position="35"/>
        <end position="57"/>
    </location>
</feature>
<protein>
    <submittedName>
        <fullName evidence="3">Uncharacterized protein</fullName>
    </submittedName>
</protein>
<gene>
    <name evidence="3" type="ORF">PHY01_19220</name>
</gene>
<evidence type="ECO:0000256" key="1">
    <source>
        <dbReference type="SAM" id="MobiDB-lite"/>
    </source>
</evidence>
<keyword evidence="2" id="KW-0472">Membrane</keyword>
<name>A0A4Y3WP64_9PSEU</name>
<organism evidence="3 4">
    <name type="scientific">Pseudonocardia hydrocarbonoxydans</name>
    <dbReference type="NCBI Taxonomy" id="76726"/>
    <lineage>
        <taxon>Bacteria</taxon>
        <taxon>Bacillati</taxon>
        <taxon>Actinomycetota</taxon>
        <taxon>Actinomycetes</taxon>
        <taxon>Pseudonocardiales</taxon>
        <taxon>Pseudonocardiaceae</taxon>
        <taxon>Pseudonocardia</taxon>
    </lineage>
</organism>
<keyword evidence="4" id="KW-1185">Reference proteome</keyword>
<feature type="compositionally biased region" description="Low complexity" evidence="1">
    <location>
        <begin position="179"/>
        <end position="198"/>
    </location>
</feature>
<accession>A0A4Y3WP64</accession>
<sequence length="235" mass="25121">MTRFDEIPAAFEAPDVATPSTVVARIRAVQPGRRAVVRGLLIGAAAAALVPLDWYLARREAAAAPVTEGDDKAEHLTCTPESYREQADNWPASGTAVCYGGWRRGTFPCDDGYHREGSYNDGPDAFESTRVTQSCHGRNAWRWNGYRCSDATTSVVYADGTEYRGITIAACRLPGEAGTPSTSATPAPTTTRQAPTSRGAEPDEDRPGRGDGEQNRPGRDPSRPLLPALGSGLGR</sequence>
<comment type="caution">
    <text evidence="3">The sequence shown here is derived from an EMBL/GenBank/DDBJ whole genome shotgun (WGS) entry which is preliminary data.</text>
</comment>
<keyword evidence="2" id="KW-0812">Transmembrane</keyword>
<dbReference type="RefSeq" id="WP_141278183.1">
    <property type="nucleotide sequence ID" value="NZ_BAAARZ010000044.1"/>
</dbReference>
<feature type="compositionally biased region" description="Basic and acidic residues" evidence="1">
    <location>
        <begin position="205"/>
        <end position="222"/>
    </location>
</feature>
<keyword evidence="2" id="KW-1133">Transmembrane helix</keyword>
<proteinExistence type="predicted"/>
<dbReference type="InterPro" id="IPR006311">
    <property type="entry name" value="TAT_signal"/>
</dbReference>
<dbReference type="OrthoDB" id="3541556at2"/>
<evidence type="ECO:0000256" key="2">
    <source>
        <dbReference type="SAM" id="Phobius"/>
    </source>
</evidence>